<proteinExistence type="predicted"/>
<dbReference type="PANTHER" id="PTHR44307:SF2">
    <property type="entry name" value="PHOSPHOETHANOLAMINE METHYLTRANSFERASE ISOFORM X1"/>
    <property type="match status" value="1"/>
</dbReference>
<evidence type="ECO:0000256" key="4">
    <source>
        <dbReference type="ARBA" id="ARBA00022679"/>
    </source>
</evidence>
<keyword evidence="12" id="KW-1185">Reference proteome</keyword>
<evidence type="ECO:0000256" key="1">
    <source>
        <dbReference type="ARBA" id="ARBA00004969"/>
    </source>
</evidence>
<dbReference type="InterPro" id="IPR029063">
    <property type="entry name" value="SAM-dependent_MTases_sf"/>
</dbReference>
<name>S8E9Q0_9LAMI</name>
<comment type="caution">
    <text evidence="11">The sequence shown here is derived from an EMBL/GenBank/DDBJ whole genome shotgun (WGS) entry which is preliminary data.</text>
</comment>
<evidence type="ECO:0000259" key="10">
    <source>
        <dbReference type="Pfam" id="PF13649"/>
    </source>
</evidence>
<dbReference type="GO" id="GO:0000234">
    <property type="term" value="F:phosphoethanolamine N-methyltransferase activity"/>
    <property type="evidence" value="ECO:0007669"/>
    <property type="project" value="UniProtKB-EC"/>
</dbReference>
<comment type="pathway">
    <text evidence="1">Phospholipid metabolism; phosphatidylcholine biosynthesis.</text>
</comment>
<dbReference type="EMBL" id="AUSU01002222">
    <property type="protein sequence ID" value="EPS69227.1"/>
    <property type="molecule type" value="Genomic_DNA"/>
</dbReference>
<evidence type="ECO:0000259" key="9">
    <source>
        <dbReference type="Pfam" id="PF08241"/>
    </source>
</evidence>
<dbReference type="CDD" id="cd02440">
    <property type="entry name" value="AdoMet_MTases"/>
    <property type="match status" value="2"/>
</dbReference>
<evidence type="ECO:0000256" key="2">
    <source>
        <dbReference type="ARBA" id="ARBA00005189"/>
    </source>
</evidence>
<dbReference type="EC" id="2.1.1.103" evidence="5"/>
<dbReference type="Gene3D" id="3.40.50.150">
    <property type="entry name" value="Vaccinia Virus protein VP39"/>
    <property type="match status" value="2"/>
</dbReference>
<evidence type="ECO:0000313" key="12">
    <source>
        <dbReference type="Proteomes" id="UP000015453"/>
    </source>
</evidence>
<dbReference type="PANTHER" id="PTHR44307">
    <property type="entry name" value="PHOSPHOETHANOLAMINE METHYLTRANSFERASE"/>
    <property type="match status" value="1"/>
</dbReference>
<dbReference type="InterPro" id="IPR013216">
    <property type="entry name" value="Methyltransf_11"/>
</dbReference>
<keyword evidence="4" id="KW-0808">Transferase</keyword>
<feature type="domain" description="Methyltransferase" evidence="10">
    <location>
        <begin position="259"/>
        <end position="328"/>
    </location>
</feature>
<dbReference type="GO" id="GO:0009820">
    <property type="term" value="P:alkaloid metabolic process"/>
    <property type="evidence" value="ECO:0007669"/>
    <property type="project" value="UniProtKB-KW"/>
</dbReference>
<comment type="catalytic activity">
    <reaction evidence="8">
        <text>N-methylethanolamine phosphate + S-adenosyl-L-methionine = N,N-dimethylethanolamine phosphate + S-adenosyl-L-homocysteine + H(+)</text>
        <dbReference type="Rhea" id="RHEA:25321"/>
        <dbReference type="ChEBI" id="CHEBI:15378"/>
        <dbReference type="ChEBI" id="CHEBI:57781"/>
        <dbReference type="ChEBI" id="CHEBI:57856"/>
        <dbReference type="ChEBI" id="CHEBI:58641"/>
        <dbReference type="ChEBI" id="CHEBI:59789"/>
        <dbReference type="EC" id="2.1.1.103"/>
    </reaction>
    <physiologicalReaction direction="left-to-right" evidence="8">
        <dbReference type="Rhea" id="RHEA:25322"/>
    </physiologicalReaction>
</comment>
<evidence type="ECO:0000313" key="11">
    <source>
        <dbReference type="EMBL" id="EPS69227.1"/>
    </source>
</evidence>
<evidence type="ECO:0000256" key="6">
    <source>
        <dbReference type="ARBA" id="ARBA00047619"/>
    </source>
</evidence>
<dbReference type="GO" id="GO:0032259">
    <property type="term" value="P:methylation"/>
    <property type="evidence" value="ECO:0007669"/>
    <property type="project" value="UniProtKB-KW"/>
</dbReference>
<protein>
    <recommendedName>
        <fullName evidence="5">phosphoethanolamine N-methyltransferase</fullName>
        <ecNumber evidence="5">2.1.1.103</ecNumber>
    </recommendedName>
</protein>
<accession>S8E9Q0</accession>
<dbReference type="Pfam" id="PF08241">
    <property type="entry name" value="Methyltransf_11"/>
    <property type="match status" value="1"/>
</dbReference>
<dbReference type="InterPro" id="IPR041698">
    <property type="entry name" value="Methyltransf_25"/>
</dbReference>
<sequence length="333" mass="36831">MEVYSMRKLKRKDLEDFSVDFSDFSLSYPPRKTRRTDAEPLPPILEGDAPKMYEEFEKSPVEQFGVGGLSIEDMMADTKASDLDREERPEVLSLVPPYDGKSILELGAGVGRFTAEFAKTAAQIVAVELIESAAEKNEITNGHHKNAKFICADVRSPDLSFPDGSFDLIFSNWLLLYLSENEVFKDCHLQDGSGDSYLLSLIGCKCLGAYVKIKRERNQAIAYCSTSSLSVKDTLQPVVRQIQPRELVGKLDLKPGQKVLDMGCGIGGGDTYMAETYDVHVVAIDASVDMVSLAIERGLGSKCRIELEVADVTNKQYPDASFDAIYIQSGRHC</sequence>
<comment type="pathway">
    <text evidence="2">Lipid metabolism.</text>
</comment>
<keyword evidence="3" id="KW-0489">Methyltransferase</keyword>
<comment type="catalytic activity">
    <reaction evidence="6">
        <text>N,N-dimethylethanolamine phosphate + S-adenosyl-L-methionine = phosphocholine + S-adenosyl-L-homocysteine + H(+)</text>
        <dbReference type="Rhea" id="RHEA:25325"/>
        <dbReference type="ChEBI" id="CHEBI:15378"/>
        <dbReference type="ChEBI" id="CHEBI:57856"/>
        <dbReference type="ChEBI" id="CHEBI:58641"/>
        <dbReference type="ChEBI" id="CHEBI:59789"/>
        <dbReference type="ChEBI" id="CHEBI:295975"/>
        <dbReference type="EC" id="2.1.1.103"/>
    </reaction>
    <physiologicalReaction direction="left-to-right" evidence="6">
        <dbReference type="Rhea" id="RHEA:25326"/>
    </physiologicalReaction>
</comment>
<evidence type="ECO:0000256" key="8">
    <source>
        <dbReference type="ARBA" id="ARBA00047841"/>
    </source>
</evidence>
<organism evidence="11 12">
    <name type="scientific">Genlisea aurea</name>
    <dbReference type="NCBI Taxonomy" id="192259"/>
    <lineage>
        <taxon>Eukaryota</taxon>
        <taxon>Viridiplantae</taxon>
        <taxon>Streptophyta</taxon>
        <taxon>Embryophyta</taxon>
        <taxon>Tracheophyta</taxon>
        <taxon>Spermatophyta</taxon>
        <taxon>Magnoliopsida</taxon>
        <taxon>eudicotyledons</taxon>
        <taxon>Gunneridae</taxon>
        <taxon>Pentapetalae</taxon>
        <taxon>asterids</taxon>
        <taxon>lamiids</taxon>
        <taxon>Lamiales</taxon>
        <taxon>Lentibulariaceae</taxon>
        <taxon>Genlisea</taxon>
    </lineage>
</organism>
<dbReference type="Proteomes" id="UP000015453">
    <property type="component" value="Unassembled WGS sequence"/>
</dbReference>
<dbReference type="OrthoDB" id="8300214at2759"/>
<dbReference type="AlphaFoldDB" id="S8E9Q0"/>
<reference evidence="11 12" key="1">
    <citation type="journal article" date="2013" name="BMC Genomics">
        <title>The miniature genome of a carnivorous plant Genlisea aurea contains a low number of genes and short non-coding sequences.</title>
        <authorList>
            <person name="Leushkin E.V."/>
            <person name="Sutormin R.A."/>
            <person name="Nabieva E.R."/>
            <person name="Penin A.A."/>
            <person name="Kondrashov A.S."/>
            <person name="Logacheva M.D."/>
        </authorList>
    </citation>
    <scope>NUCLEOTIDE SEQUENCE [LARGE SCALE GENOMIC DNA]</scope>
</reference>
<feature type="domain" description="Methyltransferase type 11" evidence="9">
    <location>
        <begin position="104"/>
        <end position="183"/>
    </location>
</feature>
<evidence type="ECO:0000256" key="7">
    <source>
        <dbReference type="ARBA" id="ARBA00047622"/>
    </source>
</evidence>
<gene>
    <name evidence="11" type="ORF">M569_05544</name>
</gene>
<dbReference type="SUPFAM" id="SSF53335">
    <property type="entry name" value="S-adenosyl-L-methionine-dependent methyltransferases"/>
    <property type="match status" value="2"/>
</dbReference>
<comment type="catalytic activity">
    <reaction evidence="7">
        <text>phosphoethanolamine + S-adenosyl-L-methionine = N-methylethanolamine phosphate + S-adenosyl-L-homocysteine + H(+)</text>
        <dbReference type="Rhea" id="RHEA:20365"/>
        <dbReference type="ChEBI" id="CHEBI:15378"/>
        <dbReference type="ChEBI" id="CHEBI:57781"/>
        <dbReference type="ChEBI" id="CHEBI:57856"/>
        <dbReference type="ChEBI" id="CHEBI:58190"/>
        <dbReference type="ChEBI" id="CHEBI:59789"/>
        <dbReference type="EC" id="2.1.1.103"/>
    </reaction>
    <physiologicalReaction direction="left-to-right" evidence="7">
        <dbReference type="Rhea" id="RHEA:20366"/>
    </physiologicalReaction>
</comment>
<evidence type="ECO:0000256" key="3">
    <source>
        <dbReference type="ARBA" id="ARBA00022603"/>
    </source>
</evidence>
<evidence type="ECO:0000256" key="5">
    <source>
        <dbReference type="ARBA" id="ARBA00035674"/>
    </source>
</evidence>
<dbReference type="Pfam" id="PF13649">
    <property type="entry name" value="Methyltransf_25"/>
    <property type="match status" value="1"/>
</dbReference>